<organism evidence="8 9">
    <name type="scientific">Stylophora pistillata</name>
    <name type="common">Smooth cauliflower coral</name>
    <dbReference type="NCBI Taxonomy" id="50429"/>
    <lineage>
        <taxon>Eukaryota</taxon>
        <taxon>Metazoa</taxon>
        <taxon>Cnidaria</taxon>
        <taxon>Anthozoa</taxon>
        <taxon>Hexacorallia</taxon>
        <taxon>Scleractinia</taxon>
        <taxon>Astrocoeniina</taxon>
        <taxon>Pocilloporidae</taxon>
        <taxon>Stylophora</taxon>
    </lineage>
</organism>
<sequence>MEDNESCQISFALPIEKLPFDSDTPKSRHICDKNSPLNPGEVCKMRNHPKVTSVLFSPPRASRVGEGKIKPKSFSTRLYSSPTRKTKPSGVEKEKRKTLQVLQPAASGNGTLVGSRGVVRHNEMKLKKGKSPSSKLKQQKIKIPHKSGNSSSSTCADSSDSDTAVSSARKLVNCLSKDPPPERYWELLAEERRLALQEALEENERMHKELEELRERNKSLEEIAGQAEYFASLYQMVMEGEVPDTESSDNDEEVD</sequence>
<dbReference type="CDD" id="cd22589">
    <property type="entry name" value="geminin_CC"/>
    <property type="match status" value="1"/>
</dbReference>
<feature type="compositionally biased region" description="Low complexity" evidence="7">
    <location>
        <begin position="150"/>
        <end position="167"/>
    </location>
</feature>
<keyword evidence="4" id="KW-0539">Nucleus</keyword>
<gene>
    <name evidence="8" type="primary">GMNN</name>
    <name evidence="8" type="ORF">AWC38_SpisGene9143</name>
</gene>
<accession>A0A2B4SBI2</accession>
<dbReference type="SUPFAM" id="SSF111469">
    <property type="entry name" value="Geminin coiled-coil domain"/>
    <property type="match status" value="1"/>
</dbReference>
<dbReference type="Proteomes" id="UP000225706">
    <property type="component" value="Unassembled WGS sequence"/>
</dbReference>
<keyword evidence="9" id="KW-1185">Reference proteome</keyword>
<evidence type="ECO:0000256" key="5">
    <source>
        <dbReference type="ARBA" id="ARBA00023306"/>
    </source>
</evidence>
<dbReference type="PANTHER" id="PTHR13372">
    <property type="entry name" value="GEMININ"/>
    <property type="match status" value="1"/>
</dbReference>
<keyword evidence="3 6" id="KW-0175">Coiled coil</keyword>
<evidence type="ECO:0000256" key="2">
    <source>
        <dbReference type="ARBA" id="ARBA00007979"/>
    </source>
</evidence>
<dbReference type="STRING" id="50429.A0A2B4SBI2"/>
<comment type="similarity">
    <text evidence="2">Belongs to the geminin family.</text>
</comment>
<dbReference type="AlphaFoldDB" id="A0A2B4SBI2"/>
<proteinExistence type="inferred from homology"/>
<evidence type="ECO:0000256" key="4">
    <source>
        <dbReference type="ARBA" id="ARBA00023242"/>
    </source>
</evidence>
<name>A0A2B4SBI2_STYPI</name>
<keyword evidence="5" id="KW-0131">Cell cycle</keyword>
<evidence type="ECO:0000256" key="7">
    <source>
        <dbReference type="SAM" id="MobiDB-lite"/>
    </source>
</evidence>
<dbReference type="GO" id="GO:0008156">
    <property type="term" value="P:negative regulation of DNA replication"/>
    <property type="evidence" value="ECO:0007669"/>
    <property type="project" value="TreeGrafter"/>
</dbReference>
<dbReference type="PANTHER" id="PTHR13372:SF5">
    <property type="entry name" value="GEMININ"/>
    <property type="match status" value="1"/>
</dbReference>
<dbReference type="GO" id="GO:0005634">
    <property type="term" value="C:nucleus"/>
    <property type="evidence" value="ECO:0007669"/>
    <property type="project" value="UniProtKB-SubCell"/>
</dbReference>
<dbReference type="InterPro" id="IPR022786">
    <property type="entry name" value="Geminin/Multicilin"/>
</dbReference>
<feature type="region of interest" description="Disordered" evidence="7">
    <location>
        <begin position="59"/>
        <end position="167"/>
    </location>
</feature>
<comment type="subcellular location">
    <subcellularLocation>
        <location evidence="1">Nucleus</location>
    </subcellularLocation>
</comment>
<dbReference type="EMBL" id="LSMT01000132">
    <property type="protein sequence ID" value="PFX26180.1"/>
    <property type="molecule type" value="Genomic_DNA"/>
</dbReference>
<dbReference type="Pfam" id="PF07412">
    <property type="entry name" value="Geminin"/>
    <property type="match status" value="1"/>
</dbReference>
<evidence type="ECO:0000313" key="9">
    <source>
        <dbReference type="Proteomes" id="UP000225706"/>
    </source>
</evidence>
<dbReference type="GO" id="GO:0045786">
    <property type="term" value="P:negative regulation of cell cycle"/>
    <property type="evidence" value="ECO:0007669"/>
    <property type="project" value="TreeGrafter"/>
</dbReference>
<feature type="coiled-coil region" evidence="6">
    <location>
        <begin position="189"/>
        <end position="223"/>
    </location>
</feature>
<evidence type="ECO:0000313" key="8">
    <source>
        <dbReference type="EMBL" id="PFX26180.1"/>
    </source>
</evidence>
<evidence type="ECO:0000256" key="1">
    <source>
        <dbReference type="ARBA" id="ARBA00004123"/>
    </source>
</evidence>
<dbReference type="OrthoDB" id="10043826at2759"/>
<evidence type="ECO:0000256" key="3">
    <source>
        <dbReference type="ARBA" id="ARBA00023054"/>
    </source>
</evidence>
<reference evidence="9" key="1">
    <citation type="journal article" date="2017" name="bioRxiv">
        <title>Comparative analysis of the genomes of Stylophora pistillata and Acropora digitifera provides evidence for extensive differences between species of corals.</title>
        <authorList>
            <person name="Voolstra C.R."/>
            <person name="Li Y."/>
            <person name="Liew Y.J."/>
            <person name="Baumgarten S."/>
            <person name="Zoccola D."/>
            <person name="Flot J.-F."/>
            <person name="Tambutte S."/>
            <person name="Allemand D."/>
            <person name="Aranda M."/>
        </authorList>
    </citation>
    <scope>NUCLEOTIDE SEQUENCE [LARGE SCALE GENOMIC DNA]</scope>
</reference>
<feature type="compositionally biased region" description="Polar residues" evidence="7">
    <location>
        <begin position="73"/>
        <end position="83"/>
    </location>
</feature>
<dbReference type="Gene3D" id="1.20.5.1180">
    <property type="entry name" value="Geminin coiled-coil domain"/>
    <property type="match status" value="1"/>
</dbReference>
<comment type="caution">
    <text evidence="8">The sequence shown here is derived from an EMBL/GenBank/DDBJ whole genome shotgun (WGS) entry which is preliminary data.</text>
</comment>
<evidence type="ECO:0000256" key="6">
    <source>
        <dbReference type="SAM" id="Coils"/>
    </source>
</evidence>
<protein>
    <submittedName>
        <fullName evidence="8">Geminin</fullName>
    </submittedName>
</protein>